<reference evidence="15 16" key="1">
    <citation type="journal article" date="2021" name="Nat. Commun.">
        <title>Incipient diploidization of the medicinal plant Perilla within 10,000 years.</title>
        <authorList>
            <person name="Zhang Y."/>
            <person name="Shen Q."/>
            <person name="Leng L."/>
            <person name="Zhang D."/>
            <person name="Chen S."/>
            <person name="Shi Y."/>
            <person name="Ning Z."/>
            <person name="Chen S."/>
        </authorList>
    </citation>
    <scope>NUCLEOTIDE SEQUENCE [LARGE SCALE GENOMIC DNA]</scope>
    <source>
        <strain evidence="16">cv. PC099</strain>
    </source>
</reference>
<evidence type="ECO:0000256" key="1">
    <source>
        <dbReference type="ARBA" id="ARBA00004141"/>
    </source>
</evidence>
<evidence type="ECO:0000256" key="4">
    <source>
        <dbReference type="ARBA" id="ARBA00012049"/>
    </source>
</evidence>
<feature type="transmembrane region" description="Helical" evidence="13">
    <location>
        <begin position="117"/>
        <end position="136"/>
    </location>
</feature>
<evidence type="ECO:0000256" key="9">
    <source>
        <dbReference type="ARBA" id="ARBA00037910"/>
    </source>
</evidence>
<dbReference type="GO" id="GO:0016132">
    <property type="term" value="P:brassinosteroid biosynthetic process"/>
    <property type="evidence" value="ECO:0007669"/>
    <property type="project" value="UniProtKB-KW"/>
</dbReference>
<comment type="pathway">
    <text evidence="2">Hormone biosynthesis.</text>
</comment>
<evidence type="ECO:0000256" key="3">
    <source>
        <dbReference type="ARBA" id="ARBA00007742"/>
    </source>
</evidence>
<sequence>MFLDQEFYNYCLISLFLIAGPTVVSLLFLTAPYGKHHRPGWGPALPPPLAWFLMESPTLWLTLLLFPRGRNGRSPRALLLISAFLLHYLHRTIIYPLRLFLKTRRRKIKNPGFPASVAAMAFAFNLLNAYLQARWVSEYGDLDGDRWFWWRMGLGAAVFGVGAAVNISSDYLLLGLKEGGGGYKVPRAGLFEWVSCPNYFGEILEWAGWAFMSWSWAGLGFFVYTCANLVPRAMANHRWYLEKFGDEYPKNRKAVIPFLY</sequence>
<dbReference type="InterPro" id="IPR016636">
    <property type="entry name" value="3-oxo-5-alpha-steroid_4-DH"/>
</dbReference>
<organism evidence="15 16">
    <name type="scientific">Perilla frutescens var. hirtella</name>
    <name type="common">Perilla citriodora</name>
    <name type="synonym">Perilla setoyensis</name>
    <dbReference type="NCBI Taxonomy" id="608512"/>
    <lineage>
        <taxon>Eukaryota</taxon>
        <taxon>Viridiplantae</taxon>
        <taxon>Streptophyta</taxon>
        <taxon>Embryophyta</taxon>
        <taxon>Tracheophyta</taxon>
        <taxon>Spermatophyta</taxon>
        <taxon>Magnoliopsida</taxon>
        <taxon>eudicotyledons</taxon>
        <taxon>Gunneridae</taxon>
        <taxon>Pentapetalae</taxon>
        <taxon>asterids</taxon>
        <taxon>lamiids</taxon>
        <taxon>Lamiales</taxon>
        <taxon>Lamiaceae</taxon>
        <taxon>Nepetoideae</taxon>
        <taxon>Elsholtzieae</taxon>
        <taxon>Perilla</taxon>
    </lineage>
</organism>
<feature type="transmembrane region" description="Helical" evidence="13">
    <location>
        <begin position="148"/>
        <end position="167"/>
    </location>
</feature>
<evidence type="ECO:0000256" key="6">
    <source>
        <dbReference type="ARBA" id="ARBA00022989"/>
    </source>
</evidence>
<dbReference type="AlphaFoldDB" id="A0AAD4J0A0"/>
<keyword evidence="13" id="KW-0443">Lipid metabolism</keyword>
<dbReference type="InterPro" id="IPR039357">
    <property type="entry name" value="SRD5A/TECR"/>
</dbReference>
<keyword evidence="13" id="KW-0752">Steroid biosynthesis</keyword>
<keyword evidence="6 13" id="KW-1133">Transmembrane helix</keyword>
<comment type="subcellular location">
    <subcellularLocation>
        <location evidence="1">Membrane</location>
        <topology evidence="1">Multi-pass membrane protein</topology>
    </subcellularLocation>
</comment>
<evidence type="ECO:0000313" key="15">
    <source>
        <dbReference type="EMBL" id="KAH6824789.1"/>
    </source>
</evidence>
<keyword evidence="5 13" id="KW-0812">Transmembrane</keyword>
<dbReference type="PIRSF" id="PIRSF015596">
    <property type="entry name" value="5_alpha-SR2"/>
    <property type="match status" value="1"/>
</dbReference>
<evidence type="ECO:0000256" key="11">
    <source>
        <dbReference type="ARBA" id="ARBA00060577"/>
    </source>
</evidence>
<keyword evidence="7" id="KW-0560">Oxidoreductase</keyword>
<dbReference type="PROSITE" id="PS50244">
    <property type="entry name" value="S5A_REDUCTASE"/>
    <property type="match status" value="1"/>
</dbReference>
<dbReference type="GO" id="GO:0016020">
    <property type="term" value="C:membrane"/>
    <property type="evidence" value="ECO:0007669"/>
    <property type="project" value="UniProtKB-SubCell"/>
</dbReference>
<comment type="caution">
    <text evidence="15">The sequence shown here is derived from an EMBL/GenBank/DDBJ whole genome shotgun (WGS) entry which is preliminary data.</text>
</comment>
<feature type="transmembrane region" description="Helical" evidence="13">
    <location>
        <begin position="206"/>
        <end position="230"/>
    </location>
</feature>
<evidence type="ECO:0000256" key="2">
    <source>
        <dbReference type="ARBA" id="ARBA00004972"/>
    </source>
</evidence>
<keyword evidence="16" id="KW-1185">Reference proteome</keyword>
<dbReference type="Proteomes" id="UP001190926">
    <property type="component" value="Unassembled WGS sequence"/>
</dbReference>
<dbReference type="EMBL" id="SDAM02000322">
    <property type="protein sequence ID" value="KAH6824789.1"/>
    <property type="molecule type" value="Genomic_DNA"/>
</dbReference>
<keyword evidence="13" id="KW-0444">Lipid biosynthesis</keyword>
<evidence type="ECO:0000256" key="7">
    <source>
        <dbReference type="ARBA" id="ARBA00023002"/>
    </source>
</evidence>
<name>A0AAD4J0A0_PERFH</name>
<evidence type="ECO:0000256" key="8">
    <source>
        <dbReference type="ARBA" id="ARBA00023136"/>
    </source>
</evidence>
<evidence type="ECO:0000256" key="13">
    <source>
        <dbReference type="PIRNR" id="PIRNR015596"/>
    </source>
</evidence>
<evidence type="ECO:0000313" key="16">
    <source>
        <dbReference type="Proteomes" id="UP001190926"/>
    </source>
</evidence>
<dbReference type="InterPro" id="IPR001104">
    <property type="entry name" value="3-oxo-5_a-steroid_4-DH_C"/>
</dbReference>
<comment type="pathway">
    <text evidence="11">Steroid biosynthesis.</text>
</comment>
<comment type="pathway">
    <text evidence="9 13">Plant hormone biosynthesis; brassinosteroid biosynthesis.</text>
</comment>
<keyword evidence="13" id="KW-1069">Brassinosteroid biosynthesis</keyword>
<comment type="catalytic activity">
    <reaction evidence="10 13">
        <text>a 3-oxo-5alpha-steroid + NADP(+) = a 3-oxo-Delta(4)-steroid + NADPH + H(+)</text>
        <dbReference type="Rhea" id="RHEA:54384"/>
        <dbReference type="ChEBI" id="CHEBI:13601"/>
        <dbReference type="ChEBI" id="CHEBI:15378"/>
        <dbReference type="ChEBI" id="CHEBI:47909"/>
        <dbReference type="ChEBI" id="CHEBI:57783"/>
        <dbReference type="ChEBI" id="CHEBI:58349"/>
        <dbReference type="EC" id="1.3.1.22"/>
    </reaction>
</comment>
<evidence type="ECO:0000256" key="12">
    <source>
        <dbReference type="ARBA" id="ARBA00068774"/>
    </source>
</evidence>
<dbReference type="EC" id="1.3.1.22" evidence="4 13"/>
<comment type="similarity">
    <text evidence="3 13">Belongs to the steroid 5-alpha reductase family.</text>
</comment>
<dbReference type="FunFam" id="1.20.120.1630:FF:000002">
    <property type="entry name" value="Steroid 5 alpha-reductase 1"/>
    <property type="match status" value="1"/>
</dbReference>
<evidence type="ECO:0000256" key="5">
    <source>
        <dbReference type="ARBA" id="ARBA00022692"/>
    </source>
</evidence>
<dbReference type="PANTHER" id="PTHR10556">
    <property type="entry name" value="3-OXO-5-ALPHA-STEROID 4-DEHYDROGENASE"/>
    <property type="match status" value="1"/>
</dbReference>
<protein>
    <recommendedName>
        <fullName evidence="12 13">Steroid 5-alpha-reductase DET2</fullName>
        <ecNumber evidence="4 13">1.3.1.22</ecNumber>
    </recommendedName>
</protein>
<feature type="transmembrane region" description="Helical" evidence="13">
    <location>
        <begin position="7"/>
        <end position="29"/>
    </location>
</feature>
<dbReference type="GO" id="GO:0047751">
    <property type="term" value="F:3-oxo-5-alpha-steroid 4-dehydrogenase (NADP+) activity"/>
    <property type="evidence" value="ECO:0007669"/>
    <property type="project" value="UniProtKB-EC"/>
</dbReference>
<dbReference type="Pfam" id="PF02544">
    <property type="entry name" value="Steroid_dh"/>
    <property type="match status" value="1"/>
</dbReference>
<proteinExistence type="inferred from homology"/>
<evidence type="ECO:0000256" key="10">
    <source>
        <dbReference type="ARBA" id="ARBA00048164"/>
    </source>
</evidence>
<accession>A0AAD4J0A0</accession>
<gene>
    <name evidence="15" type="ORF">C2S53_010864</name>
</gene>
<evidence type="ECO:0000259" key="14">
    <source>
        <dbReference type="Pfam" id="PF02544"/>
    </source>
</evidence>
<keyword evidence="8 13" id="KW-0472">Membrane</keyword>
<comment type="function">
    <text evidence="13">Involved in a reduction step in the biosynthesis of the plant steroid, brassinolide.</text>
</comment>
<dbReference type="PANTHER" id="PTHR10556:SF43">
    <property type="entry name" value="STEROID 5-ALPHA-REDUCTASE DET2"/>
    <property type="match status" value="1"/>
</dbReference>
<feature type="transmembrane region" description="Helical" evidence="13">
    <location>
        <begin position="78"/>
        <end position="97"/>
    </location>
</feature>
<feature type="transmembrane region" description="Helical" evidence="13">
    <location>
        <begin position="49"/>
        <end position="66"/>
    </location>
</feature>
<dbReference type="Gene3D" id="1.20.120.1630">
    <property type="match status" value="1"/>
</dbReference>
<feature type="domain" description="3-oxo-5-alpha-steroid 4-dehydrogenase C-terminal" evidence="14">
    <location>
        <begin position="113"/>
        <end position="260"/>
    </location>
</feature>